<evidence type="ECO:0000313" key="4">
    <source>
        <dbReference type="EMBL" id="EMC92557.1"/>
    </source>
</evidence>
<keyword evidence="2" id="KW-0472">Membrane</keyword>
<feature type="region of interest" description="Disordered" evidence="1">
    <location>
        <begin position="136"/>
        <end position="223"/>
    </location>
</feature>
<feature type="compositionally biased region" description="Basic and acidic residues" evidence="1">
    <location>
        <begin position="206"/>
        <end position="223"/>
    </location>
</feature>
<evidence type="ECO:0000256" key="2">
    <source>
        <dbReference type="SAM" id="Phobius"/>
    </source>
</evidence>
<feature type="signal peptide" evidence="3">
    <location>
        <begin position="1"/>
        <end position="31"/>
    </location>
</feature>
<keyword evidence="5" id="KW-1185">Reference proteome</keyword>
<dbReference type="Proteomes" id="UP000011761">
    <property type="component" value="Unassembled WGS sequence"/>
</dbReference>
<organism evidence="4 5">
    <name type="scientific">Baudoinia panamericana (strain UAMH 10762)</name>
    <name type="common">Angels' share fungus</name>
    <name type="synonym">Baudoinia compniacensis (strain UAMH 10762)</name>
    <dbReference type="NCBI Taxonomy" id="717646"/>
    <lineage>
        <taxon>Eukaryota</taxon>
        <taxon>Fungi</taxon>
        <taxon>Dikarya</taxon>
        <taxon>Ascomycota</taxon>
        <taxon>Pezizomycotina</taxon>
        <taxon>Dothideomycetes</taxon>
        <taxon>Dothideomycetidae</taxon>
        <taxon>Mycosphaerellales</taxon>
        <taxon>Teratosphaeriaceae</taxon>
        <taxon>Baudoinia</taxon>
    </lineage>
</organism>
<evidence type="ECO:0000256" key="1">
    <source>
        <dbReference type="SAM" id="MobiDB-lite"/>
    </source>
</evidence>
<keyword evidence="3" id="KW-0732">Signal</keyword>
<dbReference type="RefSeq" id="XP_007680835.1">
    <property type="nucleotide sequence ID" value="XM_007682645.1"/>
</dbReference>
<gene>
    <name evidence="4" type="ORF">BAUCODRAFT_134368</name>
</gene>
<sequence>MALGLTTLLKMPSTIRLAFLTLLPFATVATATSTTTANSMPSATDSAPGSQTSNAGNFDNTSLANYYFVFLALIICIAGLGGFLVWRRRRRRFNAMMQGYNSRGAVTMPGLGLHDRTMAAGYFRHRWRSQSEENVGRDEGLNEFGEAPPAYAPPKTRGEQEREAIARDRGVCEPAAPAQTLSREQAGLKPPEYTAAHATPVSIPARRSDVSGEGSSRDPHVET</sequence>
<dbReference type="HOGENOM" id="CLU_1235498_0_0_1"/>
<feature type="transmembrane region" description="Helical" evidence="2">
    <location>
        <begin position="66"/>
        <end position="86"/>
    </location>
</feature>
<dbReference type="OMA" id="STDETHD"/>
<dbReference type="OrthoDB" id="4775599at2759"/>
<dbReference type="GeneID" id="19108282"/>
<evidence type="ECO:0008006" key="6">
    <source>
        <dbReference type="Google" id="ProtNLM"/>
    </source>
</evidence>
<proteinExistence type="predicted"/>
<keyword evidence="2" id="KW-0812">Transmembrane</keyword>
<dbReference type="AlphaFoldDB" id="M2LEW9"/>
<dbReference type="eggNOG" id="ENOG502R98C">
    <property type="taxonomic scope" value="Eukaryota"/>
</dbReference>
<dbReference type="KEGG" id="bcom:BAUCODRAFT_134368"/>
<accession>M2LEW9</accession>
<name>M2LEW9_BAUPA</name>
<dbReference type="EMBL" id="KB445562">
    <property type="protein sequence ID" value="EMC92557.1"/>
    <property type="molecule type" value="Genomic_DNA"/>
</dbReference>
<protein>
    <recommendedName>
        <fullName evidence="6">Gram-positive cocci surface proteins LPxTG domain-containing protein</fullName>
    </recommendedName>
</protein>
<reference evidence="4 5" key="1">
    <citation type="journal article" date="2012" name="PLoS Pathog.">
        <title>Diverse lifestyles and strategies of plant pathogenesis encoded in the genomes of eighteen Dothideomycetes fungi.</title>
        <authorList>
            <person name="Ohm R.A."/>
            <person name="Feau N."/>
            <person name="Henrissat B."/>
            <person name="Schoch C.L."/>
            <person name="Horwitz B.A."/>
            <person name="Barry K.W."/>
            <person name="Condon B.J."/>
            <person name="Copeland A.C."/>
            <person name="Dhillon B."/>
            <person name="Glaser F."/>
            <person name="Hesse C.N."/>
            <person name="Kosti I."/>
            <person name="LaButti K."/>
            <person name="Lindquist E.A."/>
            <person name="Lucas S."/>
            <person name="Salamov A.A."/>
            <person name="Bradshaw R.E."/>
            <person name="Ciuffetti L."/>
            <person name="Hamelin R.C."/>
            <person name="Kema G.H.J."/>
            <person name="Lawrence C."/>
            <person name="Scott J.A."/>
            <person name="Spatafora J.W."/>
            <person name="Turgeon B.G."/>
            <person name="de Wit P.J.G.M."/>
            <person name="Zhong S."/>
            <person name="Goodwin S.B."/>
            <person name="Grigoriev I.V."/>
        </authorList>
    </citation>
    <scope>NUCLEOTIDE SEQUENCE [LARGE SCALE GENOMIC DNA]</scope>
    <source>
        <strain evidence="4 5">UAMH 10762</strain>
    </source>
</reference>
<evidence type="ECO:0000313" key="5">
    <source>
        <dbReference type="Proteomes" id="UP000011761"/>
    </source>
</evidence>
<feature type="chain" id="PRO_5004021399" description="Gram-positive cocci surface proteins LPxTG domain-containing protein" evidence="3">
    <location>
        <begin position="32"/>
        <end position="223"/>
    </location>
</feature>
<keyword evidence="2" id="KW-1133">Transmembrane helix</keyword>
<evidence type="ECO:0000256" key="3">
    <source>
        <dbReference type="SAM" id="SignalP"/>
    </source>
</evidence>
<feature type="compositionally biased region" description="Basic and acidic residues" evidence="1">
    <location>
        <begin position="156"/>
        <end position="171"/>
    </location>
</feature>